<feature type="domain" description="GDP/GTP exchange factor Sec2 N-terminal" evidence="4">
    <location>
        <begin position="38"/>
        <end position="169"/>
    </location>
</feature>
<dbReference type="GO" id="GO:0005085">
    <property type="term" value="F:guanyl-nucleotide exchange factor activity"/>
    <property type="evidence" value="ECO:0007669"/>
    <property type="project" value="InterPro"/>
</dbReference>
<organism evidence="5 6">
    <name type="scientific">Schizopora paradoxa</name>
    <dbReference type="NCBI Taxonomy" id="27342"/>
    <lineage>
        <taxon>Eukaryota</taxon>
        <taxon>Fungi</taxon>
        <taxon>Dikarya</taxon>
        <taxon>Basidiomycota</taxon>
        <taxon>Agaricomycotina</taxon>
        <taxon>Agaricomycetes</taxon>
        <taxon>Hymenochaetales</taxon>
        <taxon>Schizoporaceae</taxon>
        <taxon>Schizopora</taxon>
    </lineage>
</organism>
<dbReference type="OrthoDB" id="1748564at2759"/>
<dbReference type="SUPFAM" id="SSF144284">
    <property type="entry name" value="Sec2 N-terminal region"/>
    <property type="match status" value="1"/>
</dbReference>
<dbReference type="InterPro" id="IPR009449">
    <property type="entry name" value="Sec2_N"/>
</dbReference>
<dbReference type="Proteomes" id="UP000053477">
    <property type="component" value="Unassembled WGS sequence"/>
</dbReference>
<feature type="compositionally biased region" description="Basic and acidic residues" evidence="3">
    <location>
        <begin position="470"/>
        <end position="481"/>
    </location>
</feature>
<sequence length="924" mass="100148">MDDPQQMVIASLRSQISDLISQVTQLNGKLVKSYDRVSDLEDELHVASSNLRNQSVKVSQLELERTQHLAALDTGLLVEKAHVTSELTRLMEKATEEAAFRGEAENARANIEQDLDDLSASLFNQANTMVAEARFDKSLSEKKAADAEMALRTAEEVVSSLQQQMQLLRDERDRGSEDVERMRVLMEKGKFVVPHQPALTSSTTRLLSSHSPYQEFILFVTHLRSLRHATPQPPTISTFLTLPFLARIVNEDSDPTVRLDFAPSLNWLSRRSVLGAIQTGQLTVEPMSTSAFLMESTTTSTSLQAIIPGSHSGVNCALCGTPVIHSPSDSTTSLPQALARQGSNLMHSGTWSSSFFKNPLSSAAPSPPITPPPYQAHHLTAPPRSPTHPQHIYVFRVTQVANASASQQQQKPTNYPLCQGGWCLTRLRTTCSLWTFIRIGVVDHIWEEEVPPPAPPPVHPSLNGTSPGRGQDRASPLKEKAPPLPPRRRSKIPSMGTSIGSLGNFWGSLRSGQQSQSSSPSKRNSADSQEDVLGSVPMARAITIESATSSGSGSSSSVPPPLPRRSNERGHLLAPPLSNDNVSLASEYSHTLNEENYPMPLASEKSTATTNYMTPSTSESSDPHSDDGPSDAGEEFKTPVDELQSFPISRVASASNEMPAPPKTPPPHDPLSDPPLSPRSVPLPDSRPVSPAAKSRPTSMQVMVNHTLQLPTSRAASPSPIGTAPPPPLPRRAAARRPISQALGSLNSSPKDEKSALPSSTTGSTENSPLGEKAALPVTTTESTAEEKEESPIAELPEPSGDADEVTSTTTLGGDSPVDGAEDVTPVETKPTDEIVKHDEEKEEVKEKELPPVKEEKFVPLPPPRRRVGLPNGVSSKQDSEKTSQEDGDVNQYVGDATWEERTWKEITRLREDMFWARIGGVRN</sequence>
<dbReference type="CDD" id="cd21044">
    <property type="entry name" value="Rab11BD_RAB3IP_like"/>
    <property type="match status" value="1"/>
</dbReference>
<dbReference type="Gene3D" id="6.10.140.910">
    <property type="match status" value="1"/>
</dbReference>
<evidence type="ECO:0000256" key="3">
    <source>
        <dbReference type="SAM" id="MobiDB-lite"/>
    </source>
</evidence>
<dbReference type="GO" id="GO:0070319">
    <property type="term" value="C:Golgi to plasma membrane transport vesicle"/>
    <property type="evidence" value="ECO:0007669"/>
    <property type="project" value="TreeGrafter"/>
</dbReference>
<evidence type="ECO:0000259" key="4">
    <source>
        <dbReference type="Pfam" id="PF06428"/>
    </source>
</evidence>
<feature type="compositionally biased region" description="Basic and acidic residues" evidence="3">
    <location>
        <begin position="830"/>
        <end position="858"/>
    </location>
</feature>
<dbReference type="PANTHER" id="PTHR14430:SF0">
    <property type="entry name" value="SEC2P DOMAIN-CONTAINING PROTEIN"/>
    <property type="match status" value="1"/>
</dbReference>
<dbReference type="GO" id="GO:0051286">
    <property type="term" value="C:cell tip"/>
    <property type="evidence" value="ECO:0007669"/>
    <property type="project" value="TreeGrafter"/>
</dbReference>
<dbReference type="InterPro" id="IPR040351">
    <property type="entry name" value="RAB3IL/RAB3IP/Sec2"/>
</dbReference>
<keyword evidence="1 2" id="KW-0175">Coiled coil</keyword>
<feature type="region of interest" description="Disordered" evidence="3">
    <location>
        <begin position="362"/>
        <end position="388"/>
    </location>
</feature>
<gene>
    <name evidence="5" type="ORF">SCHPADRAFT_914901</name>
</gene>
<keyword evidence="6" id="KW-1185">Reference proteome</keyword>
<evidence type="ECO:0000256" key="1">
    <source>
        <dbReference type="ARBA" id="ARBA00023054"/>
    </source>
</evidence>
<feature type="compositionally biased region" description="Pro residues" evidence="3">
    <location>
        <begin position="365"/>
        <end position="374"/>
    </location>
</feature>
<feature type="compositionally biased region" description="Pro residues" evidence="3">
    <location>
        <begin position="659"/>
        <end position="677"/>
    </location>
</feature>
<dbReference type="Pfam" id="PF06428">
    <property type="entry name" value="Sec2p"/>
    <property type="match status" value="1"/>
</dbReference>
<dbReference type="EMBL" id="KQ085944">
    <property type="protein sequence ID" value="KLO14382.1"/>
    <property type="molecule type" value="Genomic_DNA"/>
</dbReference>
<dbReference type="PANTHER" id="PTHR14430">
    <property type="entry name" value="RABIN3-RELATED"/>
    <property type="match status" value="1"/>
</dbReference>
<dbReference type="AlphaFoldDB" id="A0A0H2RS04"/>
<feature type="region of interest" description="Disordered" evidence="3">
    <location>
        <begin position="545"/>
        <end position="581"/>
    </location>
</feature>
<feature type="compositionally biased region" description="Polar residues" evidence="3">
    <location>
        <begin position="696"/>
        <end position="714"/>
    </location>
</feature>
<evidence type="ECO:0000256" key="2">
    <source>
        <dbReference type="SAM" id="Coils"/>
    </source>
</evidence>
<dbReference type="InParanoid" id="A0A0H2RS04"/>
<name>A0A0H2RS04_9AGAM</name>
<feature type="region of interest" description="Disordered" evidence="3">
    <location>
        <begin position="607"/>
        <end position="894"/>
    </location>
</feature>
<reference evidence="5 6" key="1">
    <citation type="submission" date="2015-04" db="EMBL/GenBank/DDBJ databases">
        <title>Complete genome sequence of Schizopora paradoxa KUC8140, a cosmopolitan wood degrader in East Asia.</title>
        <authorList>
            <consortium name="DOE Joint Genome Institute"/>
            <person name="Min B."/>
            <person name="Park H."/>
            <person name="Jang Y."/>
            <person name="Kim J.-J."/>
            <person name="Kim K.H."/>
            <person name="Pangilinan J."/>
            <person name="Lipzen A."/>
            <person name="Riley R."/>
            <person name="Grigoriev I.V."/>
            <person name="Spatafora J.W."/>
            <person name="Choi I.-G."/>
        </authorList>
    </citation>
    <scope>NUCLEOTIDE SEQUENCE [LARGE SCALE GENOMIC DNA]</scope>
    <source>
        <strain evidence="5 6">KUC8140</strain>
    </source>
</reference>
<dbReference type="STRING" id="27342.A0A0H2RS04"/>
<feature type="compositionally biased region" description="Low complexity" evidence="3">
    <location>
        <begin position="508"/>
        <end position="521"/>
    </location>
</feature>
<feature type="coiled-coil region" evidence="2">
    <location>
        <begin position="101"/>
        <end position="178"/>
    </location>
</feature>
<evidence type="ECO:0000313" key="5">
    <source>
        <dbReference type="EMBL" id="KLO14382.1"/>
    </source>
</evidence>
<proteinExistence type="predicted"/>
<protein>
    <recommendedName>
        <fullName evidence="4">GDP/GTP exchange factor Sec2 N-terminal domain-containing protein</fullName>
    </recommendedName>
</protein>
<feature type="compositionally biased region" description="Low complexity" evidence="3">
    <location>
        <begin position="678"/>
        <end position="691"/>
    </location>
</feature>
<feature type="compositionally biased region" description="Polar residues" evidence="3">
    <location>
        <begin position="757"/>
        <end position="768"/>
    </location>
</feature>
<evidence type="ECO:0000313" key="6">
    <source>
        <dbReference type="Proteomes" id="UP000053477"/>
    </source>
</evidence>
<feature type="region of interest" description="Disordered" evidence="3">
    <location>
        <begin position="452"/>
        <end position="531"/>
    </location>
</feature>
<accession>A0A0H2RS04</accession>
<dbReference type="GO" id="GO:0006887">
    <property type="term" value="P:exocytosis"/>
    <property type="evidence" value="ECO:0007669"/>
    <property type="project" value="TreeGrafter"/>
</dbReference>
<feature type="compositionally biased region" description="Polar residues" evidence="3">
    <location>
        <begin position="607"/>
        <end position="617"/>
    </location>
</feature>